<dbReference type="SUPFAM" id="SSF54690">
    <property type="entry name" value="Molybdopterin synthase subunit MoaE"/>
    <property type="match status" value="1"/>
</dbReference>
<dbReference type="InterPro" id="IPR036563">
    <property type="entry name" value="MoaE_sf"/>
</dbReference>
<protein>
    <submittedName>
        <fullName evidence="1">Molybdopterin biosynthesis MoaE protein</fullName>
    </submittedName>
</protein>
<keyword evidence="2" id="KW-1185">Reference proteome</keyword>
<dbReference type="RefSeq" id="WP_013099628.1">
    <property type="nucleotide sequence ID" value="NC_014122.1"/>
</dbReference>
<dbReference type="AlphaFoldDB" id="D5VQM9"/>
<evidence type="ECO:0000313" key="1">
    <source>
        <dbReference type="EMBL" id="ADG12882.1"/>
    </source>
</evidence>
<dbReference type="eggNOG" id="arCOG00534">
    <property type="taxonomic scope" value="Archaea"/>
</dbReference>
<dbReference type="GO" id="GO:0006777">
    <property type="term" value="P:Mo-molybdopterin cofactor biosynthetic process"/>
    <property type="evidence" value="ECO:0007669"/>
    <property type="project" value="InterPro"/>
</dbReference>
<dbReference type="Pfam" id="PF02391">
    <property type="entry name" value="MoaE"/>
    <property type="match status" value="1"/>
</dbReference>
<dbReference type="OrthoDB" id="45235at2157"/>
<organism evidence="1 2">
    <name type="scientific">Methanocaldococcus infernus (strain DSM 11812 / JCM 15783 / ME)</name>
    <dbReference type="NCBI Taxonomy" id="573063"/>
    <lineage>
        <taxon>Archaea</taxon>
        <taxon>Methanobacteriati</taxon>
        <taxon>Methanobacteriota</taxon>
        <taxon>Methanomada group</taxon>
        <taxon>Methanococci</taxon>
        <taxon>Methanococcales</taxon>
        <taxon>Methanocaldococcaceae</taxon>
        <taxon>Methanocaldococcus</taxon>
    </lineage>
</organism>
<dbReference type="InterPro" id="IPR003448">
    <property type="entry name" value="Mopterin_biosynth_MoaE"/>
</dbReference>
<dbReference type="EMBL" id="CP002009">
    <property type="protein sequence ID" value="ADG12882.1"/>
    <property type="molecule type" value="Genomic_DNA"/>
</dbReference>
<dbReference type="PANTHER" id="PTHR23404">
    <property type="entry name" value="MOLYBDOPTERIN SYNTHASE RELATED"/>
    <property type="match status" value="1"/>
</dbReference>
<dbReference type="KEGG" id="mif:Metin_0211"/>
<evidence type="ECO:0000313" key="2">
    <source>
        <dbReference type="Proteomes" id="UP000002061"/>
    </source>
</evidence>
<gene>
    <name evidence="1" type="ordered locus">Metin_0211</name>
</gene>
<name>D5VQM9_METIM</name>
<dbReference type="STRING" id="573063.Metin_0211"/>
<dbReference type="GeneID" id="9131211"/>
<dbReference type="Proteomes" id="UP000002061">
    <property type="component" value="Chromosome"/>
</dbReference>
<reference evidence="1" key="1">
    <citation type="submission" date="2010-04" db="EMBL/GenBank/DDBJ databases">
        <title>Complete sequence of Methanocaldococcus infernus ME.</title>
        <authorList>
            <consortium name="US DOE Joint Genome Institute"/>
            <person name="Lucas S."/>
            <person name="Copeland A."/>
            <person name="Lapidus A."/>
            <person name="Cheng J.-F."/>
            <person name="Bruce D."/>
            <person name="Goodwin L."/>
            <person name="Pitluck S."/>
            <person name="Munk A.C."/>
            <person name="Detter J.C."/>
            <person name="Han C."/>
            <person name="Tapia R."/>
            <person name="Land M."/>
            <person name="Hauser L."/>
            <person name="Kyrpides N."/>
            <person name="Mikhailova N."/>
            <person name="Sieprawska-Lupa M."/>
            <person name="Whitman W.B."/>
            <person name="Woyke T."/>
        </authorList>
    </citation>
    <scope>NUCLEOTIDE SEQUENCE [LARGE SCALE GENOMIC DNA]</scope>
    <source>
        <strain evidence="1">ME</strain>
    </source>
</reference>
<accession>D5VQM9</accession>
<sequence length="118" mass="13948">MIFDNLEEYKKYIEKVKEELKGEYGFILNSSGYVRKYSVVDGRKIEVNSLDINVNLEILKNIGEEIKKKYNLLELAIYHNNGKLKVGEEIVDITIFSRHRHEAFEALKELINEIKKYH</sequence>
<dbReference type="HOGENOM" id="CLU_089568_1_2_2"/>
<proteinExistence type="predicted"/>
<dbReference type="Gene3D" id="3.90.1170.40">
    <property type="entry name" value="Molybdopterin biosynthesis MoaE subunit"/>
    <property type="match status" value="1"/>
</dbReference>